<keyword evidence="2" id="KW-1133">Transmembrane helix</keyword>
<evidence type="ECO:0000256" key="2">
    <source>
        <dbReference type="SAM" id="Phobius"/>
    </source>
</evidence>
<evidence type="ECO:0000313" key="4">
    <source>
        <dbReference type="Proteomes" id="UP000028828"/>
    </source>
</evidence>
<dbReference type="OrthoDB" id="330753at2759"/>
<feature type="compositionally biased region" description="Low complexity" evidence="1">
    <location>
        <begin position="490"/>
        <end position="500"/>
    </location>
</feature>
<feature type="region of interest" description="Disordered" evidence="1">
    <location>
        <begin position="454"/>
        <end position="512"/>
    </location>
</feature>
<reference evidence="3 4" key="1">
    <citation type="submission" date="2014-03" db="EMBL/GenBank/DDBJ databases">
        <authorList>
            <person name="Sibley D."/>
            <person name="Venepally P."/>
            <person name="Karamycheva S."/>
            <person name="Hadjithomas M."/>
            <person name="Khan A."/>
            <person name="Brunk B."/>
            <person name="Roos D."/>
            <person name="Caler E."/>
            <person name="Lorenzi H."/>
        </authorList>
    </citation>
    <scope>NUCLEOTIDE SEQUENCE [LARGE SCALE GENOMIC DNA]</scope>
    <source>
        <strain evidence="4">p89</strain>
    </source>
</reference>
<comment type="caution">
    <text evidence="3">The sequence shown here is derived from an EMBL/GenBank/DDBJ whole genome shotgun (WGS) entry which is preliminary data.</text>
</comment>
<gene>
    <name evidence="3" type="ORF">TGP89_246780</name>
</gene>
<dbReference type="Proteomes" id="UP000028828">
    <property type="component" value="Unassembled WGS sequence"/>
</dbReference>
<dbReference type="GO" id="GO:0047493">
    <property type="term" value="F:ceramide cholinephosphotransferase activity"/>
    <property type="evidence" value="ECO:0007669"/>
    <property type="project" value="TreeGrafter"/>
</dbReference>
<dbReference type="GO" id="GO:0046513">
    <property type="term" value="P:ceramide biosynthetic process"/>
    <property type="evidence" value="ECO:0007669"/>
    <property type="project" value="TreeGrafter"/>
</dbReference>
<feature type="transmembrane region" description="Helical" evidence="2">
    <location>
        <begin position="327"/>
        <end position="345"/>
    </location>
</feature>
<name>A0A086KUF3_TOXGO</name>
<keyword evidence="2 3" id="KW-0812">Transmembrane</keyword>
<dbReference type="EMBL" id="AEYI02000557">
    <property type="protein sequence ID" value="KFG48021.1"/>
    <property type="molecule type" value="Genomic_DNA"/>
</dbReference>
<feature type="transmembrane region" description="Helical" evidence="2">
    <location>
        <begin position="632"/>
        <end position="655"/>
    </location>
</feature>
<feature type="compositionally biased region" description="Basic and acidic residues" evidence="1">
    <location>
        <begin position="567"/>
        <end position="576"/>
    </location>
</feature>
<sequence>MRKLSCFGGSDAVRLPACRCVADNSAASTWGSVRGTQVSVPRSHNAACDGAFSSITEQCPRLEECNSANGCPGFAPQENPPVAASRQTCATSRGTANNLEAWASLLTAAGGQQKCDCSALAIGGKAASCSCRQGAGEEFLRHSQFRTADATQKQLRCRLSQRTPCIWTTPRRENPAHFYFIRLLWLFVYFLVVDIVMAVVGVSSDYFYMTDPQPQLKDRVHDWIFGGTPPSALPEYVADCLTVALLVLTGVRHLFFVRLPLSVMIICRCIAIIITVYVLRTIAIFVTTMPAPVEPCTPPPEIATASGFMMQAFLAASFQVSLCTDMIVSGHTLTTSICMATWLFYNNCNKNDDRDSDVILFYYLLDQVRSRWARCLARCRSRAGRGGHKKLRDQMRKEHSKPASARVAYSRSGGGRTPLRGYAEVAADGRRPADEAPDLHACESVVEKEVLRIQTGDGGSSGGGRQSSAVRGGEAGSVKEELEEIALNVESSSSHPESPHWLTSEQEEEVDGQQLEVPGTVRLAEAKQELCATFGESSEDSCTQPKETAFSLRRGKADGEVQLASRSGDRSAERHTSKSVTKKSKTKSSGAWLHSCWAKMCEWNLLGVYCVLHGAATIVVIDFSFCHYTVDVCFGLLVGFAIYTAYHMILSLIWVEKANAAWLATVATGDGAAPCSGCLDTETSRHFGKSHDEVETFRQQSGSSGAMETTRAHAAAGRKFDGRSLVDGLRGEVCDPRAVAAAAILDFPLIRIFAFLIRRLEGLD</sequence>
<feature type="transmembrane region" description="Helical" evidence="2">
    <location>
        <begin position="603"/>
        <end position="625"/>
    </location>
</feature>
<protein>
    <submittedName>
        <fullName evidence="3">Putative transmembrane protein</fullName>
    </submittedName>
</protein>
<feature type="compositionally biased region" description="Basic and acidic residues" evidence="1">
    <location>
        <begin position="392"/>
        <end position="401"/>
    </location>
</feature>
<dbReference type="GO" id="GO:0005789">
    <property type="term" value="C:endoplasmic reticulum membrane"/>
    <property type="evidence" value="ECO:0007669"/>
    <property type="project" value="TreeGrafter"/>
</dbReference>
<feature type="transmembrane region" description="Helical" evidence="2">
    <location>
        <begin position="179"/>
        <end position="202"/>
    </location>
</feature>
<dbReference type="VEuPathDB" id="ToxoDB:TGP89_246780"/>
<feature type="region of interest" description="Disordered" evidence="1">
    <location>
        <begin position="387"/>
        <end position="420"/>
    </location>
</feature>
<dbReference type="InterPro" id="IPR045221">
    <property type="entry name" value="Sphingomyelin_synth-like"/>
</dbReference>
<evidence type="ECO:0000256" key="1">
    <source>
        <dbReference type="SAM" id="MobiDB-lite"/>
    </source>
</evidence>
<dbReference type="PANTHER" id="PTHR21290">
    <property type="entry name" value="SPHINGOMYELIN SYNTHETASE"/>
    <property type="match status" value="1"/>
</dbReference>
<evidence type="ECO:0000313" key="3">
    <source>
        <dbReference type="EMBL" id="KFG48021.1"/>
    </source>
</evidence>
<feature type="transmembrane region" description="Helical" evidence="2">
    <location>
        <begin position="236"/>
        <end position="257"/>
    </location>
</feature>
<feature type="transmembrane region" description="Helical" evidence="2">
    <location>
        <begin position="269"/>
        <end position="290"/>
    </location>
</feature>
<dbReference type="PANTHER" id="PTHR21290:SF25">
    <property type="entry name" value="SPHINGOMYELIN SYNTHASE-RELATED PROTEIN 1"/>
    <property type="match status" value="1"/>
</dbReference>
<dbReference type="GO" id="GO:0033188">
    <property type="term" value="F:sphingomyelin synthase activity"/>
    <property type="evidence" value="ECO:0007669"/>
    <property type="project" value="TreeGrafter"/>
</dbReference>
<feature type="region of interest" description="Disordered" evidence="1">
    <location>
        <begin position="556"/>
        <end position="583"/>
    </location>
</feature>
<organism evidence="3 4">
    <name type="scientific">Toxoplasma gondii p89</name>
    <dbReference type="NCBI Taxonomy" id="943119"/>
    <lineage>
        <taxon>Eukaryota</taxon>
        <taxon>Sar</taxon>
        <taxon>Alveolata</taxon>
        <taxon>Apicomplexa</taxon>
        <taxon>Conoidasida</taxon>
        <taxon>Coccidia</taxon>
        <taxon>Eucoccidiorida</taxon>
        <taxon>Eimeriorina</taxon>
        <taxon>Sarcocystidae</taxon>
        <taxon>Toxoplasma</taxon>
    </lineage>
</organism>
<feature type="compositionally biased region" description="Gly residues" evidence="1">
    <location>
        <begin position="456"/>
        <end position="465"/>
    </location>
</feature>
<dbReference type="GO" id="GO:0005886">
    <property type="term" value="C:plasma membrane"/>
    <property type="evidence" value="ECO:0007669"/>
    <property type="project" value="TreeGrafter"/>
</dbReference>
<dbReference type="AlphaFoldDB" id="A0A086KUF3"/>
<proteinExistence type="predicted"/>
<accession>A0A086KUF3</accession>
<dbReference type="GO" id="GO:0000139">
    <property type="term" value="C:Golgi membrane"/>
    <property type="evidence" value="ECO:0007669"/>
    <property type="project" value="TreeGrafter"/>
</dbReference>
<keyword evidence="2" id="KW-0472">Membrane</keyword>